<evidence type="ECO:0000313" key="1">
    <source>
        <dbReference type="EMBL" id="KPQ44881.1"/>
    </source>
</evidence>
<evidence type="ECO:0000313" key="2">
    <source>
        <dbReference type="Proteomes" id="UP000050360"/>
    </source>
</evidence>
<protein>
    <submittedName>
        <fullName evidence="1">Uncharacterized protein</fullName>
    </submittedName>
</protein>
<organism evidence="1 2">
    <name type="scientific">Candidatus Methanoperedens nitratireducens</name>
    <dbReference type="NCBI Taxonomy" id="1392998"/>
    <lineage>
        <taxon>Archaea</taxon>
        <taxon>Methanobacteriati</taxon>
        <taxon>Methanobacteriota</taxon>
        <taxon>Stenosarchaea group</taxon>
        <taxon>Methanomicrobia</taxon>
        <taxon>Methanosarcinales</taxon>
        <taxon>ANME-2 cluster</taxon>
        <taxon>Candidatus Methanoperedentaceae</taxon>
        <taxon>Candidatus Methanoperedens</taxon>
    </lineage>
</organism>
<name>A0A0P8E381_9EURY</name>
<comment type="caution">
    <text evidence="1">The sequence shown here is derived from an EMBL/GenBank/DDBJ whole genome shotgun (WGS) entry which is preliminary data.</text>
</comment>
<sequence>MTASPIQTNTIKLAYADACKSGVDSWLFTDIWEGFRNKGTSTFIGFNRDVYTSETNTFTNYFGYYLKGGWTVNDAAYRADQRAGMNGAYTVYGDGNIKI</sequence>
<proteinExistence type="predicted"/>
<dbReference type="Proteomes" id="UP000050360">
    <property type="component" value="Unassembled WGS sequence"/>
</dbReference>
<accession>A0A0P8E381</accession>
<dbReference type="EMBL" id="LKCM01000050">
    <property type="protein sequence ID" value="KPQ44881.1"/>
    <property type="molecule type" value="Genomic_DNA"/>
</dbReference>
<gene>
    <name evidence="1" type="ORF">MPEBLZ_00560</name>
</gene>
<dbReference type="AlphaFoldDB" id="A0A0P8E381"/>
<reference evidence="1 2" key="1">
    <citation type="submission" date="2015-09" db="EMBL/GenBank/DDBJ databases">
        <title>A metagenomics-based metabolic model of nitrate-dependent anaerobic oxidation of methane by Methanoperedens-like archaea.</title>
        <authorList>
            <person name="Arshad A."/>
            <person name="Speth D.R."/>
            <person name="De Graaf R.M."/>
            <person name="Op Den Camp H.J."/>
            <person name="Jetten M.S."/>
            <person name="Welte C.U."/>
        </authorList>
    </citation>
    <scope>NUCLEOTIDE SEQUENCE [LARGE SCALE GENOMIC DNA]</scope>
</reference>